<dbReference type="Pfam" id="PF06445">
    <property type="entry name" value="GyrI-like"/>
    <property type="match status" value="1"/>
</dbReference>
<dbReference type="InterPro" id="IPR050908">
    <property type="entry name" value="SmbC-like"/>
</dbReference>
<dbReference type="InterPro" id="IPR011256">
    <property type="entry name" value="Reg_factor_effector_dom_sf"/>
</dbReference>
<dbReference type="InterPro" id="IPR010499">
    <property type="entry name" value="AraC_E-bd"/>
</dbReference>
<evidence type="ECO:0000259" key="1">
    <source>
        <dbReference type="SMART" id="SM00871"/>
    </source>
</evidence>
<reference evidence="2 3" key="1">
    <citation type="submission" date="2018-01" db="EMBL/GenBank/DDBJ databases">
        <title>Genome sequence of a Cantenovulum-like bacteria.</title>
        <authorList>
            <person name="Tan W.R."/>
            <person name="Lau N.-S."/>
            <person name="Go F."/>
            <person name="Amirul A.-A.A."/>
        </authorList>
    </citation>
    <scope>NUCLEOTIDE SEQUENCE [LARGE SCALE GENOMIC DNA]</scope>
    <source>
        <strain evidence="2 3">CCB-QB4</strain>
    </source>
</reference>
<dbReference type="OrthoDB" id="282744at2"/>
<keyword evidence="3" id="KW-1185">Reference proteome</keyword>
<evidence type="ECO:0000313" key="3">
    <source>
        <dbReference type="Proteomes" id="UP000244441"/>
    </source>
</evidence>
<dbReference type="PANTHER" id="PTHR40055">
    <property type="entry name" value="TRANSCRIPTIONAL REGULATOR YGIV-RELATED"/>
    <property type="match status" value="1"/>
</dbReference>
<feature type="domain" description="AraC effector-binding" evidence="1">
    <location>
        <begin position="1"/>
        <end position="130"/>
    </location>
</feature>
<dbReference type="InterPro" id="IPR029442">
    <property type="entry name" value="GyrI-like"/>
</dbReference>
<dbReference type="KEGG" id="cate:C2869_04830"/>
<accession>A0A2S0VNL4</accession>
<dbReference type="EMBL" id="CP026604">
    <property type="protein sequence ID" value="AWB65804.1"/>
    <property type="molecule type" value="Genomic_DNA"/>
</dbReference>
<dbReference type="SUPFAM" id="SSF55136">
    <property type="entry name" value="Probable bacterial effector-binding domain"/>
    <property type="match status" value="1"/>
</dbReference>
<dbReference type="PANTHER" id="PTHR40055:SF1">
    <property type="entry name" value="TRANSCRIPTIONAL REGULATOR YGIV-RELATED"/>
    <property type="match status" value="1"/>
</dbReference>
<name>A0A2S0VNL4_9ALTE</name>
<dbReference type="SMART" id="SM00871">
    <property type="entry name" value="AraC_E_bind"/>
    <property type="match status" value="1"/>
</dbReference>
<dbReference type="Gene3D" id="3.20.80.10">
    <property type="entry name" value="Regulatory factor, effector binding domain"/>
    <property type="match status" value="1"/>
</dbReference>
<sequence length="131" mass="14951">MGNTFEQLFTHAAGQGLLENNSTQNRSFGLYYDDPETVATDKLRSKAGLTVDRAVQAPLETETLPPQKYVSIEFKGPYSELETAYHWLYHQWLPEKQLELADAPVVEEYLNNPRELPPSEWLTRINIPIAS</sequence>
<protein>
    <recommendedName>
        <fullName evidence="1">AraC effector-binding domain-containing protein</fullName>
    </recommendedName>
</protein>
<evidence type="ECO:0000313" key="2">
    <source>
        <dbReference type="EMBL" id="AWB65804.1"/>
    </source>
</evidence>
<gene>
    <name evidence="2" type="ORF">C2869_04830</name>
</gene>
<dbReference type="AlphaFoldDB" id="A0A2S0VNL4"/>
<dbReference type="RefSeq" id="WP_108601878.1">
    <property type="nucleotide sequence ID" value="NZ_CP026604.1"/>
</dbReference>
<proteinExistence type="predicted"/>
<organism evidence="2 3">
    <name type="scientific">Saccharobesus litoralis</name>
    <dbReference type="NCBI Taxonomy" id="2172099"/>
    <lineage>
        <taxon>Bacteria</taxon>
        <taxon>Pseudomonadati</taxon>
        <taxon>Pseudomonadota</taxon>
        <taxon>Gammaproteobacteria</taxon>
        <taxon>Alteromonadales</taxon>
        <taxon>Alteromonadaceae</taxon>
        <taxon>Saccharobesus</taxon>
    </lineage>
</organism>
<dbReference type="Proteomes" id="UP000244441">
    <property type="component" value="Chromosome"/>
</dbReference>